<name>A0ABV3WM03_9HYPH</name>
<accession>A0ABV3WM03</accession>
<proteinExistence type="predicted"/>
<dbReference type="PANTHER" id="PTHR36440">
    <property type="entry name" value="PUTATIVE (AFU_ORTHOLOGUE AFUA_8G07350)-RELATED"/>
    <property type="match status" value="1"/>
</dbReference>
<protein>
    <submittedName>
        <fullName evidence="2">Cupin domain-containing protein</fullName>
    </submittedName>
</protein>
<dbReference type="InterPro" id="IPR013096">
    <property type="entry name" value="Cupin_2"/>
</dbReference>
<dbReference type="EMBL" id="JAZHFV010000001">
    <property type="protein sequence ID" value="MEX4005678.1"/>
    <property type="molecule type" value="Genomic_DNA"/>
</dbReference>
<comment type="caution">
    <text evidence="2">The sequence shown here is derived from an EMBL/GenBank/DDBJ whole genome shotgun (WGS) entry which is preliminary data.</text>
</comment>
<dbReference type="RefSeq" id="WP_368801141.1">
    <property type="nucleotide sequence ID" value="NZ_JAZHFV010000001.1"/>
</dbReference>
<feature type="domain" description="Cupin type-2" evidence="1">
    <location>
        <begin position="47"/>
        <end position="110"/>
    </location>
</feature>
<dbReference type="Pfam" id="PF07883">
    <property type="entry name" value="Cupin_2"/>
    <property type="match status" value="1"/>
</dbReference>
<dbReference type="SUPFAM" id="SSF51182">
    <property type="entry name" value="RmlC-like cupins"/>
    <property type="match status" value="1"/>
</dbReference>
<organism evidence="2 3">
    <name type="scientific">Neoaquamicrobium sediminum</name>
    <dbReference type="NCBI Taxonomy" id="1849104"/>
    <lineage>
        <taxon>Bacteria</taxon>
        <taxon>Pseudomonadati</taxon>
        <taxon>Pseudomonadota</taxon>
        <taxon>Alphaproteobacteria</taxon>
        <taxon>Hyphomicrobiales</taxon>
        <taxon>Phyllobacteriaceae</taxon>
        <taxon>Neoaquamicrobium</taxon>
    </lineage>
</organism>
<reference evidence="2 3" key="1">
    <citation type="submission" date="2024-01" db="EMBL/GenBank/DDBJ databases">
        <title>New evidence supports the origin of RcGTA from prophage.</title>
        <authorList>
            <person name="Xu Y."/>
            <person name="Liu B."/>
            <person name="Chen F."/>
        </authorList>
    </citation>
    <scope>NUCLEOTIDE SEQUENCE [LARGE SCALE GENOMIC DNA]</scope>
    <source>
        <strain evidence="2 3">CBW1107-2</strain>
    </source>
</reference>
<dbReference type="InterPro" id="IPR053146">
    <property type="entry name" value="QDO-like"/>
</dbReference>
<keyword evidence="3" id="KW-1185">Reference proteome</keyword>
<gene>
    <name evidence="2" type="ORF">V1479_00095</name>
</gene>
<dbReference type="InterPro" id="IPR014710">
    <property type="entry name" value="RmlC-like_jellyroll"/>
</dbReference>
<dbReference type="InterPro" id="IPR011051">
    <property type="entry name" value="RmlC_Cupin_sf"/>
</dbReference>
<evidence type="ECO:0000313" key="3">
    <source>
        <dbReference type="Proteomes" id="UP001559025"/>
    </source>
</evidence>
<dbReference type="Gene3D" id="2.60.120.10">
    <property type="entry name" value="Jelly Rolls"/>
    <property type="match status" value="1"/>
</dbReference>
<dbReference type="Proteomes" id="UP001559025">
    <property type="component" value="Unassembled WGS sequence"/>
</dbReference>
<evidence type="ECO:0000259" key="1">
    <source>
        <dbReference type="Pfam" id="PF07883"/>
    </source>
</evidence>
<sequence>MSSFTSAVVSIPGSERIGRTPFGARMIVHATAAETDGAFGMWETFTPPGKGPAPHTHTRETEVFRVIRGLYRFHCGDDEFDAPPGSVVVLPPHVRHGWVNISDEEGQMFATVTPGGLEQLFLEIEALRTITQEEIAAMEARLGIINDETEALGVSFPGW</sequence>
<evidence type="ECO:0000313" key="2">
    <source>
        <dbReference type="EMBL" id="MEX4005678.1"/>
    </source>
</evidence>
<dbReference type="PANTHER" id="PTHR36440:SF1">
    <property type="entry name" value="PUTATIVE (AFU_ORTHOLOGUE AFUA_8G07350)-RELATED"/>
    <property type="match status" value="1"/>
</dbReference>